<dbReference type="Proteomes" id="UP000007431">
    <property type="component" value="Unassembled WGS sequence"/>
</dbReference>
<organism evidence="2">
    <name type="scientific">Schizophyllum commune (strain H4-8 / FGSC 9210)</name>
    <name type="common">Split gill fungus</name>
    <dbReference type="NCBI Taxonomy" id="578458"/>
    <lineage>
        <taxon>Eukaryota</taxon>
        <taxon>Fungi</taxon>
        <taxon>Dikarya</taxon>
        <taxon>Basidiomycota</taxon>
        <taxon>Agaricomycotina</taxon>
        <taxon>Agaricomycetes</taxon>
        <taxon>Agaricomycetidae</taxon>
        <taxon>Agaricales</taxon>
        <taxon>Schizophyllaceae</taxon>
        <taxon>Schizophyllum</taxon>
    </lineage>
</organism>
<gene>
    <name evidence="1" type="ORF">SCHCODRAFT_237944</name>
</gene>
<dbReference type="AlphaFoldDB" id="D8QHX8"/>
<proteinExistence type="predicted"/>
<accession>D8QHX8</accession>
<dbReference type="KEGG" id="scm:SCHCO_02705844"/>
<dbReference type="VEuPathDB" id="FungiDB:SCHCODRAFT_02705844"/>
<name>D8QHX8_SCHCM</name>
<dbReference type="EMBL" id="GL377312">
    <property type="protein sequence ID" value="EFI92759.1"/>
    <property type="molecule type" value="Genomic_DNA"/>
</dbReference>
<dbReference type="GeneID" id="9597738"/>
<reference evidence="1 2" key="1">
    <citation type="journal article" date="2010" name="Nat. Biotechnol.">
        <title>Genome sequence of the model mushroom Schizophyllum commune.</title>
        <authorList>
            <person name="Ohm R.A."/>
            <person name="de Jong J.F."/>
            <person name="Lugones L.G."/>
            <person name="Aerts A."/>
            <person name="Kothe E."/>
            <person name="Stajich J.E."/>
            <person name="de Vries R.P."/>
            <person name="Record E."/>
            <person name="Levasseur A."/>
            <person name="Baker S.E."/>
            <person name="Bartholomew K.A."/>
            <person name="Coutinho P.M."/>
            <person name="Erdmann S."/>
            <person name="Fowler T.J."/>
            <person name="Gathman A.C."/>
            <person name="Lombard V."/>
            <person name="Henrissat B."/>
            <person name="Knabe N."/>
            <person name="Kuees U."/>
            <person name="Lilly W.W."/>
            <person name="Lindquist E."/>
            <person name="Lucas S."/>
            <person name="Magnuson J.K."/>
            <person name="Piumi F."/>
            <person name="Raudaskoski M."/>
            <person name="Salamov A."/>
            <person name="Schmutz J."/>
            <person name="Schwarze F.W.M.R."/>
            <person name="vanKuyk P.A."/>
            <person name="Horton J.S."/>
            <person name="Grigoriev I.V."/>
            <person name="Woesten H.A.B."/>
        </authorList>
    </citation>
    <scope>NUCLEOTIDE SEQUENCE [LARGE SCALE GENOMIC DNA]</scope>
    <source>
        <strain evidence="2">H4-8 / FGSC 9210</strain>
    </source>
</reference>
<dbReference type="RefSeq" id="XP_003027662.1">
    <property type="nucleotide sequence ID" value="XM_003027616.1"/>
</dbReference>
<dbReference type="InParanoid" id="D8QHX8"/>
<dbReference type="HOGENOM" id="CLU_1023616_0_0_1"/>
<dbReference type="OrthoDB" id="3066876at2759"/>
<evidence type="ECO:0000313" key="1">
    <source>
        <dbReference type="EMBL" id="EFI92759.1"/>
    </source>
</evidence>
<protein>
    <submittedName>
        <fullName evidence="1">Uncharacterized protein</fullName>
    </submittedName>
</protein>
<keyword evidence="2" id="KW-1185">Reference proteome</keyword>
<sequence length="272" mass="31208">MDVFDPFLPIYDVNNGPRFKTTKDDRDWVSVGPSSLDLDLVDPSKRFSASHFSIASPYHAWPEGDIWWAGWIPTSRLEGHDILAWLLPAAPDNAILPTEQRYVVNEEWKGQANAIAPRVSLACSLVVKAVPSVFERYLHGRKVPCLPSEYTEGSLEGEEFDSATDGRAYLATFADEILVNLGFLGWFMTCVPRWDKLLAPEVAAFVNELRLPEREKRGFLLDLPLDWPAMDLKFWYENKVPFHYMWTEEAAAQPRFTQLNPSYIKHHRRLAR</sequence>
<evidence type="ECO:0000313" key="2">
    <source>
        <dbReference type="Proteomes" id="UP000007431"/>
    </source>
</evidence>